<evidence type="ECO:0000256" key="1">
    <source>
        <dbReference type="SAM" id="MobiDB-lite"/>
    </source>
</evidence>
<comment type="caution">
    <text evidence="2">The sequence shown here is derived from an EMBL/GenBank/DDBJ whole genome shotgun (WGS) entry which is preliminary data.</text>
</comment>
<dbReference type="Proteomes" id="UP001420932">
    <property type="component" value="Unassembled WGS sequence"/>
</dbReference>
<feature type="region of interest" description="Disordered" evidence="1">
    <location>
        <begin position="155"/>
        <end position="259"/>
    </location>
</feature>
<keyword evidence="3" id="KW-1185">Reference proteome</keyword>
<reference evidence="2 3" key="1">
    <citation type="submission" date="2024-01" db="EMBL/GenBank/DDBJ databases">
        <title>Genome assemblies of Stephania.</title>
        <authorList>
            <person name="Yang L."/>
        </authorList>
    </citation>
    <scope>NUCLEOTIDE SEQUENCE [LARGE SCALE GENOMIC DNA]</scope>
    <source>
        <strain evidence="2">YNDBR</strain>
        <tissue evidence="2">Leaf</tissue>
    </source>
</reference>
<proteinExistence type="predicted"/>
<name>A0AAP0L550_9MAGN</name>
<dbReference type="AlphaFoldDB" id="A0AAP0L550"/>
<accession>A0AAP0L550</accession>
<dbReference type="EMBL" id="JBBNAF010000002">
    <property type="protein sequence ID" value="KAK9163877.1"/>
    <property type="molecule type" value="Genomic_DNA"/>
</dbReference>
<organism evidence="2 3">
    <name type="scientific">Stephania yunnanensis</name>
    <dbReference type="NCBI Taxonomy" id="152371"/>
    <lineage>
        <taxon>Eukaryota</taxon>
        <taxon>Viridiplantae</taxon>
        <taxon>Streptophyta</taxon>
        <taxon>Embryophyta</taxon>
        <taxon>Tracheophyta</taxon>
        <taxon>Spermatophyta</taxon>
        <taxon>Magnoliopsida</taxon>
        <taxon>Ranunculales</taxon>
        <taxon>Menispermaceae</taxon>
        <taxon>Menispermoideae</taxon>
        <taxon>Cissampelideae</taxon>
        <taxon>Stephania</taxon>
    </lineage>
</organism>
<feature type="compositionally biased region" description="Low complexity" evidence="1">
    <location>
        <begin position="115"/>
        <end position="124"/>
    </location>
</feature>
<feature type="compositionally biased region" description="Low complexity" evidence="1">
    <location>
        <begin position="178"/>
        <end position="189"/>
    </location>
</feature>
<evidence type="ECO:0000313" key="2">
    <source>
        <dbReference type="EMBL" id="KAK9163877.1"/>
    </source>
</evidence>
<gene>
    <name evidence="2" type="ORF">Syun_004779</name>
</gene>
<protein>
    <submittedName>
        <fullName evidence="2">Uncharacterized protein</fullName>
    </submittedName>
</protein>
<sequence length="259" mass="27106">MTTRAKEVATVDGECFRGSEGFRSTDDIRRGLKMQQRQMARPPEDTTKTLHLNRKAIQQLNPQPPKPSLASTVKIEVDDGAEIIDWPRWCRDFKVKISRKFKPKLVRPAAEESGRAATAAEAGPTSGGEDCGGDEAEGGGWGILRAATARFDHADGGARTAEGGATPIGGGAGPSTMRRGGTDAAARGGSTSGGLEASNQRRATGCLGGGSSLARDRCGDGSRAMRRCTGGGSAGLRRWSRRVSDGGRGRSPAVVAGWR</sequence>
<feature type="region of interest" description="Disordered" evidence="1">
    <location>
        <begin position="104"/>
        <end position="139"/>
    </location>
</feature>
<evidence type="ECO:0000313" key="3">
    <source>
        <dbReference type="Proteomes" id="UP001420932"/>
    </source>
</evidence>